<dbReference type="EMBL" id="KV748244">
    <property type="protein sequence ID" value="OCK88333.1"/>
    <property type="molecule type" value="Genomic_DNA"/>
</dbReference>
<name>A0ACC8EPV9_9PEZI</name>
<evidence type="ECO:0000313" key="1">
    <source>
        <dbReference type="EMBL" id="OCK88333.1"/>
    </source>
</evidence>
<evidence type="ECO:0000313" key="2">
    <source>
        <dbReference type="Proteomes" id="UP000250078"/>
    </source>
</evidence>
<accession>A0ACC8EPV9</accession>
<keyword evidence="2" id="KW-1185">Reference proteome</keyword>
<feature type="non-terminal residue" evidence="1">
    <location>
        <position position="1"/>
    </location>
</feature>
<sequence>NRVCSIISYKEYARKRIRQRHVFGNNLATAVKAFISEVEILKRLKHRHIVKFIGSYTDPTCFSIIISLVAEIDLAKYLSITKLEHNPTLRTYFGCLTAAL</sequence>
<protein>
    <submittedName>
        <fullName evidence="1">Uncharacterized protein</fullName>
    </submittedName>
</protein>
<proteinExistence type="predicted"/>
<gene>
    <name evidence="1" type="ORF">K441DRAFT_589225</name>
</gene>
<reference evidence="1 2" key="1">
    <citation type="journal article" date="2016" name="Nat. Commun.">
        <title>Ectomycorrhizal ecology is imprinted in the genome of the dominant symbiotic fungus Cenococcum geophilum.</title>
        <authorList>
            <consortium name="DOE Joint Genome Institute"/>
            <person name="Peter M."/>
            <person name="Kohler A."/>
            <person name="Ohm R.A."/>
            <person name="Kuo A."/>
            <person name="Krutzmann J."/>
            <person name="Morin E."/>
            <person name="Arend M."/>
            <person name="Barry K.W."/>
            <person name="Binder M."/>
            <person name="Choi C."/>
            <person name="Clum A."/>
            <person name="Copeland A."/>
            <person name="Grisel N."/>
            <person name="Haridas S."/>
            <person name="Kipfer T."/>
            <person name="LaButti K."/>
            <person name="Lindquist E."/>
            <person name="Lipzen A."/>
            <person name="Maire R."/>
            <person name="Meier B."/>
            <person name="Mihaltcheva S."/>
            <person name="Molinier V."/>
            <person name="Murat C."/>
            <person name="Poggeler S."/>
            <person name="Quandt C.A."/>
            <person name="Sperisen C."/>
            <person name="Tritt A."/>
            <person name="Tisserant E."/>
            <person name="Crous P.W."/>
            <person name="Henrissat B."/>
            <person name="Nehls U."/>
            <person name="Egli S."/>
            <person name="Spatafora J.W."/>
            <person name="Grigoriev I.V."/>
            <person name="Martin F.M."/>
        </authorList>
    </citation>
    <scope>NUCLEOTIDE SEQUENCE [LARGE SCALE GENOMIC DNA]</scope>
    <source>
        <strain evidence="1 2">1.58</strain>
    </source>
</reference>
<organism evidence="1 2">
    <name type="scientific">Cenococcum geophilum 1.58</name>
    <dbReference type="NCBI Taxonomy" id="794803"/>
    <lineage>
        <taxon>Eukaryota</taxon>
        <taxon>Fungi</taxon>
        <taxon>Dikarya</taxon>
        <taxon>Ascomycota</taxon>
        <taxon>Pezizomycotina</taxon>
        <taxon>Dothideomycetes</taxon>
        <taxon>Pleosporomycetidae</taxon>
        <taxon>Gloniales</taxon>
        <taxon>Gloniaceae</taxon>
        <taxon>Cenococcum</taxon>
    </lineage>
</organism>
<dbReference type="Proteomes" id="UP000250078">
    <property type="component" value="Unassembled WGS sequence"/>
</dbReference>